<keyword evidence="1" id="KW-1133">Transmembrane helix</keyword>
<feature type="transmembrane region" description="Helical" evidence="1">
    <location>
        <begin position="490"/>
        <end position="509"/>
    </location>
</feature>
<proteinExistence type="predicted"/>
<evidence type="ECO:0000313" key="3">
    <source>
        <dbReference type="EMBL" id="MFC0528408.1"/>
    </source>
</evidence>
<protein>
    <submittedName>
        <fullName evidence="3">LPXTG cell wall anchor domain-containing protein</fullName>
    </submittedName>
</protein>
<evidence type="ECO:0000313" key="4">
    <source>
        <dbReference type="Proteomes" id="UP001589867"/>
    </source>
</evidence>
<keyword evidence="1" id="KW-0472">Membrane</keyword>
<accession>A0ABV6M1Q6</accession>
<dbReference type="Proteomes" id="UP001589867">
    <property type="component" value="Unassembled WGS sequence"/>
</dbReference>
<keyword evidence="4" id="KW-1185">Reference proteome</keyword>
<keyword evidence="1" id="KW-0812">Transmembrane</keyword>
<feature type="chain" id="PRO_5045061491" evidence="2">
    <location>
        <begin position="32"/>
        <end position="518"/>
    </location>
</feature>
<dbReference type="EMBL" id="JBHLUH010000013">
    <property type="protein sequence ID" value="MFC0528408.1"/>
    <property type="molecule type" value="Genomic_DNA"/>
</dbReference>
<sequence length="518" mass="53310">MLAKSAPRWFAGLGVVGALIATTAIPAAAQAAAQVSLFFSDTTVAAGGPGKVDSVFLFATGPVVLDKPVVTFDATDLAGVVEIEDESLSSYCEEPSPGVLRCQDPFEIELDEDTLAVPFSIVMTAAPGATDGDEGTLKVTLTAPGIDAVSHEARLRVGEGVDLAAGDNAEVSAAPGAAFTAPLRVRNIGDTTAEGAVAIFYNDYGFQAAQKYSNCTYDGDEVRICTFDGDLAAGADYGVPFAYRLRADTYAPGSQFGEVGWMTPAEYEDLRAYLDKFGIDAGQPGDGPKLELSQVVGAQARGRQADTDPFNNWSYVEVKATGENGADLEAIGAEFDGEAGTTTDVELKVVNNGPAVRSSGRGGETITRVKVVVPSGTTAVAAPEECHPTTADDNTGEDVDWEHPGKAGAPAYFCDGGLFLAVDETLAYPFTFRIDEVIADAAGAITVNAPCECPTFGDDLDKSNDTAKILVNGTGGGGGGLPVTGASTGIVAGAGALLLAAGVAGFVIARRRRMRFVA</sequence>
<organism evidence="3 4">
    <name type="scientific">Phytohabitans kaempferiae</name>
    <dbReference type="NCBI Taxonomy" id="1620943"/>
    <lineage>
        <taxon>Bacteria</taxon>
        <taxon>Bacillati</taxon>
        <taxon>Actinomycetota</taxon>
        <taxon>Actinomycetes</taxon>
        <taxon>Micromonosporales</taxon>
        <taxon>Micromonosporaceae</taxon>
    </lineage>
</organism>
<name>A0ABV6M1Q6_9ACTN</name>
<evidence type="ECO:0000256" key="2">
    <source>
        <dbReference type="SAM" id="SignalP"/>
    </source>
</evidence>
<reference evidence="3 4" key="1">
    <citation type="submission" date="2024-09" db="EMBL/GenBank/DDBJ databases">
        <authorList>
            <person name="Sun Q."/>
            <person name="Mori K."/>
        </authorList>
    </citation>
    <scope>NUCLEOTIDE SEQUENCE [LARGE SCALE GENOMIC DNA]</scope>
    <source>
        <strain evidence="3 4">TBRC 3947</strain>
    </source>
</reference>
<gene>
    <name evidence="3" type="ORF">ACFFIA_12125</name>
</gene>
<comment type="caution">
    <text evidence="3">The sequence shown here is derived from an EMBL/GenBank/DDBJ whole genome shotgun (WGS) entry which is preliminary data.</text>
</comment>
<dbReference type="RefSeq" id="WP_377249918.1">
    <property type="nucleotide sequence ID" value="NZ_JBHLUH010000013.1"/>
</dbReference>
<dbReference type="NCBIfam" id="TIGR01167">
    <property type="entry name" value="LPXTG_anchor"/>
    <property type="match status" value="1"/>
</dbReference>
<evidence type="ECO:0000256" key="1">
    <source>
        <dbReference type="SAM" id="Phobius"/>
    </source>
</evidence>
<keyword evidence="2" id="KW-0732">Signal</keyword>
<feature type="signal peptide" evidence="2">
    <location>
        <begin position="1"/>
        <end position="31"/>
    </location>
</feature>